<evidence type="ECO:0000256" key="5">
    <source>
        <dbReference type="ARBA" id="ARBA00047899"/>
    </source>
</evidence>
<keyword evidence="4" id="KW-0675">Receptor</keyword>
<dbReference type="FunFam" id="3.80.10.10:FF:000387">
    <property type="entry name" value="Probable LRR receptor-like serine/threonine-protein kinase At1g06840"/>
    <property type="match status" value="1"/>
</dbReference>
<evidence type="ECO:0000256" key="3">
    <source>
        <dbReference type="ARBA" id="ARBA00022737"/>
    </source>
</evidence>
<dbReference type="PANTHER" id="PTHR47988">
    <property type="entry name" value="SOMATIC EMBRYOGENESIS RECEPTOR KINASE 1"/>
    <property type="match status" value="1"/>
</dbReference>
<evidence type="ECO:0000256" key="2">
    <source>
        <dbReference type="ARBA" id="ARBA00022729"/>
    </source>
</evidence>
<gene>
    <name evidence="9" type="ORF">FH972_016562</name>
</gene>
<dbReference type="InterPro" id="IPR032675">
    <property type="entry name" value="LRR_dom_sf"/>
</dbReference>
<feature type="domain" description="Leucine-rich repeat-containing N-terminal plant-type" evidence="8">
    <location>
        <begin position="40"/>
        <end position="76"/>
    </location>
</feature>
<dbReference type="EMBL" id="CM017327">
    <property type="protein sequence ID" value="KAE8098505.1"/>
    <property type="molecule type" value="Genomic_DNA"/>
</dbReference>
<protein>
    <recommendedName>
        <fullName evidence="8">Leucine-rich repeat-containing N-terminal plant-type domain-containing protein</fullName>
    </recommendedName>
</protein>
<dbReference type="GO" id="GO:0004674">
    <property type="term" value="F:protein serine/threonine kinase activity"/>
    <property type="evidence" value="ECO:0007669"/>
    <property type="project" value="UniProtKB-EC"/>
</dbReference>
<dbReference type="Proteomes" id="UP000327013">
    <property type="component" value="Chromosome 7"/>
</dbReference>
<dbReference type="Pfam" id="PF00560">
    <property type="entry name" value="LRR_1"/>
    <property type="match status" value="4"/>
</dbReference>
<accession>A0A5N6RIC5</accession>
<evidence type="ECO:0000259" key="8">
    <source>
        <dbReference type="Pfam" id="PF08263"/>
    </source>
</evidence>
<name>A0A5N6RIC5_9ROSI</name>
<keyword evidence="3" id="KW-0677">Repeat</keyword>
<sequence length="211" mass="23604">MYPSRAWSYGLRIAAWFCWSSLLIGAKNSIAGNPITSPVEVTALRAIRKSLIDPNNNLSNWDRGDPCTSKWTGVICHNDILEDGYLRVDGLQLMRMNLSGNLSPELGRLLNMTILDFMWNKISGSIPKEIGNIKSLKLLLLNGNQLTGPLPEELGYLPKLNRIQIDENNISGPIPTSFQYLNLTMHFHMNNNSISGQIPPQLSRLPNLVHL</sequence>
<feature type="signal peptide" evidence="7">
    <location>
        <begin position="1"/>
        <end position="26"/>
    </location>
</feature>
<dbReference type="SUPFAM" id="SSF52058">
    <property type="entry name" value="L domain-like"/>
    <property type="match status" value="1"/>
</dbReference>
<feature type="chain" id="PRO_5024274551" description="Leucine-rich repeat-containing N-terminal plant-type domain-containing protein" evidence="7">
    <location>
        <begin position="27"/>
        <end position="211"/>
    </location>
</feature>
<evidence type="ECO:0000256" key="1">
    <source>
        <dbReference type="ARBA" id="ARBA00022614"/>
    </source>
</evidence>
<evidence type="ECO:0000256" key="6">
    <source>
        <dbReference type="ARBA" id="ARBA00048679"/>
    </source>
</evidence>
<keyword evidence="2 7" id="KW-0732">Signal</keyword>
<comment type="catalytic activity">
    <reaction evidence="5">
        <text>L-threonyl-[protein] + ATP = O-phospho-L-threonyl-[protein] + ADP + H(+)</text>
        <dbReference type="Rhea" id="RHEA:46608"/>
        <dbReference type="Rhea" id="RHEA-COMP:11060"/>
        <dbReference type="Rhea" id="RHEA-COMP:11605"/>
        <dbReference type="ChEBI" id="CHEBI:15378"/>
        <dbReference type="ChEBI" id="CHEBI:30013"/>
        <dbReference type="ChEBI" id="CHEBI:30616"/>
        <dbReference type="ChEBI" id="CHEBI:61977"/>
        <dbReference type="ChEBI" id="CHEBI:456216"/>
        <dbReference type="EC" id="2.7.11.1"/>
    </reaction>
</comment>
<comment type="catalytic activity">
    <reaction evidence="6">
        <text>L-seryl-[protein] + ATP = O-phospho-L-seryl-[protein] + ADP + H(+)</text>
        <dbReference type="Rhea" id="RHEA:17989"/>
        <dbReference type="Rhea" id="RHEA-COMP:9863"/>
        <dbReference type="Rhea" id="RHEA-COMP:11604"/>
        <dbReference type="ChEBI" id="CHEBI:15378"/>
        <dbReference type="ChEBI" id="CHEBI:29999"/>
        <dbReference type="ChEBI" id="CHEBI:30616"/>
        <dbReference type="ChEBI" id="CHEBI:83421"/>
        <dbReference type="ChEBI" id="CHEBI:456216"/>
        <dbReference type="EC" id="2.7.11.1"/>
    </reaction>
</comment>
<evidence type="ECO:0000313" key="9">
    <source>
        <dbReference type="EMBL" id="KAE8098505.1"/>
    </source>
</evidence>
<evidence type="ECO:0000256" key="4">
    <source>
        <dbReference type="ARBA" id="ARBA00023170"/>
    </source>
</evidence>
<keyword evidence="10" id="KW-1185">Reference proteome</keyword>
<keyword evidence="1" id="KW-0433">Leucine-rich repeat</keyword>
<evidence type="ECO:0000256" key="7">
    <source>
        <dbReference type="SAM" id="SignalP"/>
    </source>
</evidence>
<reference evidence="9 10" key="1">
    <citation type="submission" date="2019-06" db="EMBL/GenBank/DDBJ databases">
        <title>A chromosomal-level reference genome of Carpinus fangiana (Coryloideae, Betulaceae).</title>
        <authorList>
            <person name="Yang X."/>
            <person name="Wang Z."/>
            <person name="Zhang L."/>
            <person name="Hao G."/>
            <person name="Liu J."/>
            <person name="Yang Y."/>
        </authorList>
    </citation>
    <scope>NUCLEOTIDE SEQUENCE [LARGE SCALE GENOMIC DNA]</scope>
    <source>
        <strain evidence="9">Cfa_2016G</strain>
        <tissue evidence="9">Leaf</tissue>
    </source>
</reference>
<dbReference type="InterPro" id="IPR013210">
    <property type="entry name" value="LRR_N_plant-typ"/>
</dbReference>
<dbReference type="OrthoDB" id="2020077at2759"/>
<dbReference type="Pfam" id="PF08263">
    <property type="entry name" value="LRRNT_2"/>
    <property type="match status" value="1"/>
</dbReference>
<proteinExistence type="predicted"/>
<evidence type="ECO:0000313" key="10">
    <source>
        <dbReference type="Proteomes" id="UP000327013"/>
    </source>
</evidence>
<dbReference type="Gene3D" id="3.80.10.10">
    <property type="entry name" value="Ribonuclease Inhibitor"/>
    <property type="match status" value="1"/>
</dbReference>
<dbReference type="InterPro" id="IPR001611">
    <property type="entry name" value="Leu-rich_rpt"/>
</dbReference>
<dbReference type="AlphaFoldDB" id="A0A5N6RIC5"/>
<organism evidence="9 10">
    <name type="scientific">Carpinus fangiana</name>
    <dbReference type="NCBI Taxonomy" id="176857"/>
    <lineage>
        <taxon>Eukaryota</taxon>
        <taxon>Viridiplantae</taxon>
        <taxon>Streptophyta</taxon>
        <taxon>Embryophyta</taxon>
        <taxon>Tracheophyta</taxon>
        <taxon>Spermatophyta</taxon>
        <taxon>Magnoliopsida</taxon>
        <taxon>eudicotyledons</taxon>
        <taxon>Gunneridae</taxon>
        <taxon>Pentapetalae</taxon>
        <taxon>rosids</taxon>
        <taxon>fabids</taxon>
        <taxon>Fagales</taxon>
        <taxon>Betulaceae</taxon>
        <taxon>Carpinus</taxon>
    </lineage>
</organism>